<dbReference type="AlphaFoldDB" id="A0A510XVE7"/>
<dbReference type="EMBL" id="BJUM01000015">
    <property type="protein sequence ID" value="GEK54978.1"/>
    <property type="molecule type" value="Genomic_DNA"/>
</dbReference>
<dbReference type="Proteomes" id="UP000321419">
    <property type="component" value="Unassembled WGS sequence"/>
</dbReference>
<organism evidence="1 2">
    <name type="scientific">Pseudoalteromonas espejiana</name>
    <dbReference type="NCBI Taxonomy" id="28107"/>
    <lineage>
        <taxon>Bacteria</taxon>
        <taxon>Pseudomonadati</taxon>
        <taxon>Pseudomonadota</taxon>
        <taxon>Gammaproteobacteria</taxon>
        <taxon>Alteromonadales</taxon>
        <taxon>Pseudoalteromonadaceae</taxon>
        <taxon>Pseudoalteromonas</taxon>
    </lineage>
</organism>
<protein>
    <submittedName>
        <fullName evidence="1">Uncharacterized protein</fullName>
    </submittedName>
</protein>
<reference evidence="1 2" key="1">
    <citation type="submission" date="2019-07" db="EMBL/GenBank/DDBJ databases">
        <title>Whole genome shotgun sequence of Pseudoalteromonas espejiana NBRC 102222.</title>
        <authorList>
            <person name="Hosoyama A."/>
            <person name="Uohara A."/>
            <person name="Ohji S."/>
            <person name="Ichikawa N."/>
        </authorList>
    </citation>
    <scope>NUCLEOTIDE SEQUENCE [LARGE SCALE GENOMIC DNA]</scope>
    <source>
        <strain evidence="1 2">NBRC 102222</strain>
    </source>
</reference>
<evidence type="ECO:0000313" key="1">
    <source>
        <dbReference type="EMBL" id="GEK54978.1"/>
    </source>
</evidence>
<dbReference type="RefSeq" id="WP_214631487.1">
    <property type="nucleotide sequence ID" value="NZ_BJUM01000015.1"/>
</dbReference>
<proteinExistence type="predicted"/>
<name>A0A510XVE7_9GAMM</name>
<evidence type="ECO:0000313" key="2">
    <source>
        <dbReference type="Proteomes" id="UP000321419"/>
    </source>
</evidence>
<sequence>MMNDTTVQEKKMLSRKSPEVIAYIQMVEKAKRDAEVVTLREWYDSTPNHLQEIIDYMAVYKQLGPLGKELHKRGIKRVTERFGDNVRTLVEATYQRGLLDASAPLCAIACIINRKLES</sequence>
<accession>A0A510XVE7</accession>
<comment type="caution">
    <text evidence="1">The sequence shown here is derived from an EMBL/GenBank/DDBJ whole genome shotgun (WGS) entry which is preliminary data.</text>
</comment>
<gene>
    <name evidence="1" type="ORF">PES01_18230</name>
</gene>
<keyword evidence="2" id="KW-1185">Reference proteome</keyword>